<keyword evidence="1" id="KW-0274">FAD</keyword>
<dbReference type="PANTHER" id="PTHR43762:SF1">
    <property type="entry name" value="D-ARABINONO-1,4-LACTONE OXIDASE"/>
    <property type="match status" value="1"/>
</dbReference>
<gene>
    <name evidence="3" type="ORF">SBA5_380028</name>
</gene>
<feature type="domain" description="FAD-binding PCMH-type" evidence="2">
    <location>
        <begin position="13"/>
        <end position="183"/>
    </location>
</feature>
<evidence type="ECO:0000259" key="2">
    <source>
        <dbReference type="PROSITE" id="PS51387"/>
    </source>
</evidence>
<dbReference type="Gene3D" id="3.30.43.10">
    <property type="entry name" value="Uridine Diphospho-n-acetylenolpyruvylglucosamine Reductase, domain 2"/>
    <property type="match status" value="1"/>
</dbReference>
<organism evidence="3 4">
    <name type="scientific">Candidatus Sulfuritelmatomonas gaucii</name>
    <dbReference type="NCBI Taxonomy" id="2043161"/>
    <lineage>
        <taxon>Bacteria</taxon>
        <taxon>Pseudomonadati</taxon>
        <taxon>Acidobacteriota</taxon>
        <taxon>Terriglobia</taxon>
        <taxon>Terriglobales</taxon>
        <taxon>Acidobacteriaceae</taxon>
        <taxon>Candidatus Sulfuritelmatomonas</taxon>
    </lineage>
</organism>
<dbReference type="GO" id="GO:0071949">
    <property type="term" value="F:FAD binding"/>
    <property type="evidence" value="ECO:0007669"/>
    <property type="project" value="InterPro"/>
</dbReference>
<dbReference type="InterPro" id="IPR016169">
    <property type="entry name" value="FAD-bd_PCMH_sub2"/>
</dbReference>
<dbReference type="PROSITE" id="PS51387">
    <property type="entry name" value="FAD_PCMH"/>
    <property type="match status" value="1"/>
</dbReference>
<dbReference type="GO" id="GO:0080049">
    <property type="term" value="F:L-gulono-1,4-lactone dehydrogenase activity"/>
    <property type="evidence" value="ECO:0007669"/>
    <property type="project" value="TreeGrafter"/>
</dbReference>
<dbReference type="Pfam" id="PF01565">
    <property type="entry name" value="FAD_binding_4"/>
    <property type="match status" value="1"/>
</dbReference>
<evidence type="ECO:0000256" key="1">
    <source>
        <dbReference type="ARBA" id="ARBA00022827"/>
    </source>
</evidence>
<keyword evidence="1" id="KW-0285">Flavoprotein</keyword>
<protein>
    <submittedName>
        <fullName evidence="3">FAD linked oxidase domain protein</fullName>
    </submittedName>
</protein>
<dbReference type="InterPro" id="IPR016166">
    <property type="entry name" value="FAD-bd_PCMH"/>
</dbReference>
<dbReference type="GO" id="GO:0016899">
    <property type="term" value="F:oxidoreductase activity, acting on the CH-OH group of donors, oxygen as acceptor"/>
    <property type="evidence" value="ECO:0007669"/>
    <property type="project" value="InterPro"/>
</dbReference>
<dbReference type="AlphaFoldDB" id="A0A2N9LJ26"/>
<dbReference type="EMBL" id="OKRB01000095">
    <property type="protein sequence ID" value="SPE23257.1"/>
    <property type="molecule type" value="Genomic_DNA"/>
</dbReference>
<dbReference type="InterPro" id="IPR036318">
    <property type="entry name" value="FAD-bd_PCMH-like_sf"/>
</dbReference>
<dbReference type="PANTHER" id="PTHR43762">
    <property type="entry name" value="L-GULONOLACTONE OXIDASE"/>
    <property type="match status" value="1"/>
</dbReference>
<evidence type="ECO:0000313" key="3">
    <source>
        <dbReference type="EMBL" id="SPE23257.1"/>
    </source>
</evidence>
<dbReference type="Gene3D" id="3.30.465.10">
    <property type="match status" value="1"/>
</dbReference>
<proteinExistence type="predicted"/>
<dbReference type="Proteomes" id="UP000239735">
    <property type="component" value="Unassembled WGS sequence"/>
</dbReference>
<reference evidence="4" key="1">
    <citation type="submission" date="2018-02" db="EMBL/GenBank/DDBJ databases">
        <authorList>
            <person name="Hausmann B."/>
        </authorList>
    </citation>
    <scope>NUCLEOTIDE SEQUENCE [LARGE SCALE GENOMIC DNA]</scope>
    <source>
        <strain evidence="4">Peat soil MAG SbA5</strain>
    </source>
</reference>
<sequence length="450" mass="49908">MAANTVTNWFGNIVSHPSVIVEANSVDDIVAVLKDPVKYPSPVRAVGSNHSTAPCGVADGGTLIQMKMNQILSITPTSLTVQADAVHIDMAKALQAKNMQFYVNTEIGSLSAGSAACAGTKDASFPGEYGQVGSYITGVKMVLPSGDLLEITEETEPDLMQKIRSSYGLFGIIYEVTYSIRPLTPMHVHHTTYSLQDFISALPDLKALNYSIMYYMFPFENKITVEFRKYNPGATGDPNYAAWALRNHIWGTSGPKFGHDIEQNVSIPSIRYGIIDAFNAGWRLQLETIVSSDYTLPPDQIIRYPPVSNDSRYTFSLFAFPEDQFPAAVTSFFKFCNDYYSQNGYRSNLLYVGYRIALDQKALLSYSYDGTVMTIDPVSTANPGWEDFLSAYNQFCVNLNGKPLLNQTPGLTPAILQGAYGNRLEVLAETRKQYDSQNRLLNVYFRQLLS</sequence>
<name>A0A2N9LJ26_9BACT</name>
<dbReference type="SUPFAM" id="SSF56176">
    <property type="entry name" value="FAD-binding/transporter-associated domain-like"/>
    <property type="match status" value="1"/>
</dbReference>
<dbReference type="OrthoDB" id="9800184at2"/>
<dbReference type="InterPro" id="IPR010031">
    <property type="entry name" value="FAD_lactone_oxidase-like"/>
</dbReference>
<evidence type="ECO:0000313" key="4">
    <source>
        <dbReference type="Proteomes" id="UP000239735"/>
    </source>
</evidence>
<accession>A0A2N9LJ26</accession>
<dbReference type="InterPro" id="IPR006094">
    <property type="entry name" value="Oxid_FAD_bind_N"/>
</dbReference>
<dbReference type="InterPro" id="IPR016167">
    <property type="entry name" value="FAD-bd_PCMH_sub1"/>
</dbReference>